<proteinExistence type="predicted"/>
<protein>
    <recommendedName>
        <fullName evidence="3">Nucleotidyl transferase AbiEii/AbiGii toxin family protein</fullName>
    </recommendedName>
</protein>
<dbReference type="AlphaFoldDB" id="A0A6N6VVD5"/>
<accession>A0A6N6VVD5</accession>
<dbReference type="InterPro" id="IPR014942">
    <property type="entry name" value="AbiEii"/>
</dbReference>
<dbReference type="Pfam" id="PF08843">
    <property type="entry name" value="AbiEii"/>
    <property type="match status" value="1"/>
</dbReference>
<gene>
    <name evidence="1" type="ORF">GCL60_09975</name>
</gene>
<dbReference type="EMBL" id="WFLM01000003">
    <property type="protein sequence ID" value="KAB8039174.1"/>
    <property type="molecule type" value="Genomic_DNA"/>
</dbReference>
<reference evidence="1 2" key="1">
    <citation type="submission" date="2019-10" db="EMBL/GenBank/DDBJ databases">
        <title>New species of Slilvanegrellaceae.</title>
        <authorList>
            <person name="Pitt A."/>
            <person name="Hahn M.W."/>
        </authorList>
    </citation>
    <scope>NUCLEOTIDE SEQUENCE [LARGE SCALE GENOMIC DNA]</scope>
    <source>
        <strain evidence="1 2">SP-Ram-0.45-NSY-1</strain>
    </source>
</reference>
<evidence type="ECO:0000313" key="1">
    <source>
        <dbReference type="EMBL" id="KAB8039174.1"/>
    </source>
</evidence>
<dbReference type="Gene3D" id="3.10.450.620">
    <property type="entry name" value="JHP933, nucleotidyltransferase-like core domain"/>
    <property type="match status" value="1"/>
</dbReference>
<organism evidence="1 2">
    <name type="scientific">Silvanigrella paludirubra</name>
    <dbReference type="NCBI Taxonomy" id="2499159"/>
    <lineage>
        <taxon>Bacteria</taxon>
        <taxon>Pseudomonadati</taxon>
        <taxon>Bdellovibrionota</taxon>
        <taxon>Oligoflexia</taxon>
        <taxon>Silvanigrellales</taxon>
        <taxon>Silvanigrellaceae</taxon>
        <taxon>Silvanigrella</taxon>
    </lineage>
</organism>
<dbReference type="Proteomes" id="UP000437748">
    <property type="component" value="Unassembled WGS sequence"/>
</dbReference>
<keyword evidence="2" id="KW-1185">Reference proteome</keyword>
<evidence type="ECO:0000313" key="2">
    <source>
        <dbReference type="Proteomes" id="UP000437748"/>
    </source>
</evidence>
<sequence length="280" mass="32152">MKMTSDDLRDAISYTAQRTGFSSSLIEKDYYCSLVLKILYEHDQLKNLLIFKGGTLLSKGFFNFFRLSEDLDFSISNNFCTNRNERKKIADIFKTMIPLVLKELNFKVVSPFRGYNESSHYNGIFGYDSVNGLPDTIKFDVALKGDLVHEPIGTNLKTLLMNPISNTAIFPNIFALALTKEEVYAEKFRAALTREPSAIRDFFDIEKILDSGFNIFEESFIELVKNKISFDTQANINLTLEKRKTLESQIITDLRPVLKLNEDFNLEKTWSSIQDLVKVL</sequence>
<comment type="caution">
    <text evidence="1">The sequence shown here is derived from an EMBL/GenBank/DDBJ whole genome shotgun (WGS) entry which is preliminary data.</text>
</comment>
<dbReference type="OrthoDB" id="5504847at2"/>
<name>A0A6N6VVD5_9BACT</name>
<evidence type="ECO:0008006" key="3">
    <source>
        <dbReference type="Google" id="ProtNLM"/>
    </source>
</evidence>
<dbReference type="RefSeq" id="WP_153420573.1">
    <property type="nucleotide sequence ID" value="NZ_WFLM01000003.1"/>
</dbReference>